<dbReference type="NCBIfam" id="TIGR02532">
    <property type="entry name" value="IV_pilin_GFxxxE"/>
    <property type="match status" value="1"/>
</dbReference>
<dbReference type="Pfam" id="PF07963">
    <property type="entry name" value="N_methyl"/>
    <property type="match status" value="1"/>
</dbReference>
<keyword evidence="1" id="KW-0472">Membrane</keyword>
<dbReference type="SUPFAM" id="SSF54523">
    <property type="entry name" value="Pili subunits"/>
    <property type="match status" value="1"/>
</dbReference>
<dbReference type="RefSeq" id="WP_072909745.1">
    <property type="nucleotide sequence ID" value="NZ_FQZT01000016.1"/>
</dbReference>
<keyword evidence="3" id="KW-1185">Reference proteome</keyword>
<organism evidence="2 3">
    <name type="scientific">Malonomonas rubra DSM 5091</name>
    <dbReference type="NCBI Taxonomy" id="1122189"/>
    <lineage>
        <taxon>Bacteria</taxon>
        <taxon>Pseudomonadati</taxon>
        <taxon>Thermodesulfobacteriota</taxon>
        <taxon>Desulfuromonadia</taxon>
        <taxon>Desulfuromonadales</taxon>
        <taxon>Geopsychrobacteraceae</taxon>
        <taxon>Malonomonas</taxon>
    </lineage>
</organism>
<dbReference type="EMBL" id="FQZT01000016">
    <property type="protein sequence ID" value="SHJ79018.1"/>
    <property type="molecule type" value="Genomic_DNA"/>
</dbReference>
<accession>A0A1M6M6E9</accession>
<dbReference type="InterPro" id="IPR045584">
    <property type="entry name" value="Pilin-like"/>
</dbReference>
<keyword evidence="1" id="KW-1133">Transmembrane helix</keyword>
<dbReference type="Gene3D" id="3.30.700.10">
    <property type="entry name" value="Glycoprotein, Type 4 Pilin"/>
    <property type="match status" value="1"/>
</dbReference>
<sequence length="269" mass="28730">MTTRLISNHRGFTLIELIVVIVIAGILAAMGGMLIVKPVTGYVDLARRTRLVDQAEMALRRMQRDIRHALPNSIRIDVSGQYLEVLNTVGGGRYRRYPDPGGGSDILNFGLDDTRFDVLGSLSQPPVTGDQLVIYNVAPAGASSNAYAATADNRAAIAAGSDQNSIVLSPGFQFAHISPQQRFFIVDQPVSYACEGGALNRYDGYAISAVQPTATLSNPDLVTDGVSSCLFSYDPGASQRAGLVTLQLSLSEAGETITLLHQIHVVNVP</sequence>
<keyword evidence="1" id="KW-0812">Transmembrane</keyword>
<dbReference type="AlphaFoldDB" id="A0A1M6M6E9"/>
<dbReference type="Proteomes" id="UP000184171">
    <property type="component" value="Unassembled WGS sequence"/>
</dbReference>
<protein>
    <submittedName>
        <fullName evidence="2">MSHA biogenesis protein MshO</fullName>
    </submittedName>
</protein>
<evidence type="ECO:0000256" key="1">
    <source>
        <dbReference type="SAM" id="Phobius"/>
    </source>
</evidence>
<proteinExistence type="predicted"/>
<feature type="transmembrane region" description="Helical" evidence="1">
    <location>
        <begin position="12"/>
        <end position="36"/>
    </location>
</feature>
<dbReference type="STRING" id="1122189.SAMN02745165_03184"/>
<gene>
    <name evidence="2" type="ORF">SAMN02745165_03184</name>
</gene>
<evidence type="ECO:0000313" key="2">
    <source>
        <dbReference type="EMBL" id="SHJ79018.1"/>
    </source>
</evidence>
<dbReference type="InterPro" id="IPR012902">
    <property type="entry name" value="N_methyl_site"/>
</dbReference>
<name>A0A1M6M6E9_MALRU</name>
<reference evidence="2 3" key="1">
    <citation type="submission" date="2016-11" db="EMBL/GenBank/DDBJ databases">
        <authorList>
            <person name="Jaros S."/>
            <person name="Januszkiewicz K."/>
            <person name="Wedrychowicz H."/>
        </authorList>
    </citation>
    <scope>NUCLEOTIDE SEQUENCE [LARGE SCALE GENOMIC DNA]</scope>
    <source>
        <strain evidence="2 3">DSM 5091</strain>
    </source>
</reference>
<evidence type="ECO:0000313" key="3">
    <source>
        <dbReference type="Proteomes" id="UP000184171"/>
    </source>
</evidence>
<dbReference type="PROSITE" id="PS00409">
    <property type="entry name" value="PROKAR_NTER_METHYL"/>
    <property type="match status" value="1"/>
</dbReference>